<gene>
    <name evidence="3" type="ORF">OF897_01290</name>
</gene>
<dbReference type="PANTHER" id="PTHR46558:SF4">
    <property type="entry name" value="DNA-BIDING PHAGE PROTEIN"/>
    <property type="match status" value="1"/>
</dbReference>
<accession>A0ABT3XK87</accession>
<proteinExistence type="predicted"/>
<dbReference type="SUPFAM" id="SSF47413">
    <property type="entry name" value="lambda repressor-like DNA-binding domains"/>
    <property type="match status" value="1"/>
</dbReference>
<dbReference type="EMBL" id="JAOVZW010000001">
    <property type="protein sequence ID" value="MCX8522559.1"/>
    <property type="molecule type" value="Genomic_DNA"/>
</dbReference>
<evidence type="ECO:0000256" key="1">
    <source>
        <dbReference type="ARBA" id="ARBA00023125"/>
    </source>
</evidence>
<dbReference type="InterPro" id="IPR010982">
    <property type="entry name" value="Lambda_DNA-bd_dom_sf"/>
</dbReference>
<dbReference type="Proteomes" id="UP001073122">
    <property type="component" value="Unassembled WGS sequence"/>
</dbReference>
<feature type="domain" description="HTH cro/C1-type" evidence="2">
    <location>
        <begin position="7"/>
        <end position="61"/>
    </location>
</feature>
<dbReference type="Pfam" id="PF12844">
    <property type="entry name" value="HTH_19"/>
    <property type="match status" value="1"/>
</dbReference>
<sequence>MKIGKKLREFRYKNNNSQQEVAELLNISQSTYCDWESDRTFPKFENLSKIAKLYNIDINDLISSAKGNNINLVTENETKEVLLKVSEKLDKLVEVVEKLIEKK</sequence>
<dbReference type="InterPro" id="IPR001387">
    <property type="entry name" value="Cro/C1-type_HTH"/>
</dbReference>
<evidence type="ECO:0000313" key="3">
    <source>
        <dbReference type="EMBL" id="MCX8522559.1"/>
    </source>
</evidence>
<keyword evidence="1" id="KW-0238">DNA-binding</keyword>
<evidence type="ECO:0000313" key="4">
    <source>
        <dbReference type="Proteomes" id="UP001073122"/>
    </source>
</evidence>
<dbReference type="Gene3D" id="1.10.260.40">
    <property type="entry name" value="lambda repressor-like DNA-binding domains"/>
    <property type="match status" value="1"/>
</dbReference>
<protein>
    <submittedName>
        <fullName evidence="3">Helix-turn-helix domain-containing protein</fullName>
    </submittedName>
</protein>
<dbReference type="PROSITE" id="PS50943">
    <property type="entry name" value="HTH_CROC1"/>
    <property type="match status" value="1"/>
</dbReference>
<dbReference type="PANTHER" id="PTHR46558">
    <property type="entry name" value="TRACRIPTIONAL REGULATORY PROTEIN-RELATED-RELATED"/>
    <property type="match status" value="1"/>
</dbReference>
<dbReference type="RefSeq" id="WP_267263883.1">
    <property type="nucleotide sequence ID" value="NZ_JAOVZW010000001.1"/>
</dbReference>
<keyword evidence="4" id="KW-1185">Reference proteome</keyword>
<dbReference type="SMART" id="SM00530">
    <property type="entry name" value="HTH_XRE"/>
    <property type="match status" value="1"/>
</dbReference>
<dbReference type="CDD" id="cd00093">
    <property type="entry name" value="HTH_XRE"/>
    <property type="match status" value="1"/>
</dbReference>
<name>A0ABT3XK87_9FLAO</name>
<reference evidence="3" key="1">
    <citation type="submission" date="2022-10" db="EMBL/GenBank/DDBJ databases">
        <title>Chryseobacterium sp. nov., a novel bacterial species.</title>
        <authorList>
            <person name="Cao Y."/>
        </authorList>
    </citation>
    <scope>NUCLEOTIDE SEQUENCE</scope>
    <source>
        <strain evidence="3">CCTCC AB2015118</strain>
    </source>
</reference>
<comment type="caution">
    <text evidence="3">The sequence shown here is derived from an EMBL/GenBank/DDBJ whole genome shotgun (WGS) entry which is preliminary data.</text>
</comment>
<organism evidence="3 4">
    <name type="scientific">Chryseobacterium formosus</name>
    <dbReference type="NCBI Taxonomy" id="1537363"/>
    <lineage>
        <taxon>Bacteria</taxon>
        <taxon>Pseudomonadati</taxon>
        <taxon>Bacteroidota</taxon>
        <taxon>Flavobacteriia</taxon>
        <taxon>Flavobacteriales</taxon>
        <taxon>Weeksellaceae</taxon>
        <taxon>Chryseobacterium group</taxon>
        <taxon>Chryseobacterium</taxon>
    </lineage>
</organism>
<evidence type="ECO:0000259" key="2">
    <source>
        <dbReference type="PROSITE" id="PS50943"/>
    </source>
</evidence>